<dbReference type="AlphaFoldDB" id="X1PGN1"/>
<sequence length="56" mass="6291">MGLRAYLLVKVKDSIEQGEFTQAIKEVEREPGVEFVDPVIGSFDMMVMVNACTKLK</sequence>
<evidence type="ECO:0008006" key="2">
    <source>
        <dbReference type="Google" id="ProtNLM"/>
    </source>
</evidence>
<organism evidence="1">
    <name type="scientific">marine sediment metagenome</name>
    <dbReference type="NCBI Taxonomy" id="412755"/>
    <lineage>
        <taxon>unclassified sequences</taxon>
        <taxon>metagenomes</taxon>
        <taxon>ecological metagenomes</taxon>
    </lineage>
</organism>
<reference evidence="1" key="1">
    <citation type="journal article" date="2014" name="Front. Microbiol.">
        <title>High frequency of phylogenetically diverse reductive dehalogenase-homologous genes in deep subseafloor sedimentary metagenomes.</title>
        <authorList>
            <person name="Kawai M."/>
            <person name="Futagami T."/>
            <person name="Toyoda A."/>
            <person name="Takaki Y."/>
            <person name="Nishi S."/>
            <person name="Hori S."/>
            <person name="Arai W."/>
            <person name="Tsubouchi T."/>
            <person name="Morono Y."/>
            <person name="Uchiyama I."/>
            <person name="Ito T."/>
            <person name="Fujiyama A."/>
            <person name="Inagaki F."/>
            <person name="Takami H."/>
        </authorList>
    </citation>
    <scope>NUCLEOTIDE SEQUENCE</scope>
    <source>
        <strain evidence="1">Expedition CK06-06</strain>
    </source>
</reference>
<proteinExistence type="predicted"/>
<gene>
    <name evidence="1" type="ORF">S06H3_56815</name>
</gene>
<evidence type="ECO:0000313" key="1">
    <source>
        <dbReference type="EMBL" id="GAI55452.1"/>
    </source>
</evidence>
<name>X1PGN1_9ZZZZ</name>
<comment type="caution">
    <text evidence="1">The sequence shown here is derived from an EMBL/GenBank/DDBJ whole genome shotgun (WGS) entry which is preliminary data.</text>
</comment>
<dbReference type="EMBL" id="BARV01036587">
    <property type="protein sequence ID" value="GAI55452.1"/>
    <property type="molecule type" value="Genomic_DNA"/>
</dbReference>
<protein>
    <recommendedName>
        <fullName evidence="2">Transcription regulator AsnC/Lrp ligand binding domain-containing protein</fullName>
    </recommendedName>
</protein>
<dbReference type="Gene3D" id="3.30.70.920">
    <property type="match status" value="1"/>
</dbReference>
<accession>X1PGN1</accession>